<keyword evidence="17" id="KW-0464">Manganese</keyword>
<evidence type="ECO:0000256" key="10">
    <source>
        <dbReference type="ARBA" id="ARBA00022723"/>
    </source>
</evidence>
<evidence type="ECO:0000256" key="5">
    <source>
        <dbReference type="ARBA" id="ARBA00012613"/>
    </source>
</evidence>
<comment type="subcellular location">
    <subcellularLocation>
        <location evidence="2">Golgi apparatus membrane</location>
        <topology evidence="2">Single-pass type II membrane protein</topology>
    </subcellularLocation>
</comment>
<dbReference type="Gene3D" id="3.90.550.10">
    <property type="entry name" value="Spore Coat Polysaccharide Biosynthesis Protein SpsA, Chain A"/>
    <property type="match status" value="1"/>
</dbReference>
<feature type="disulfide bond" evidence="24">
    <location>
        <begin position="325"/>
        <end position="332"/>
    </location>
</feature>
<evidence type="ECO:0000256" key="2">
    <source>
        <dbReference type="ARBA" id="ARBA00004323"/>
    </source>
</evidence>
<evidence type="ECO:0000256" key="3">
    <source>
        <dbReference type="ARBA" id="ARBA00004922"/>
    </source>
</evidence>
<evidence type="ECO:0000256" key="20">
    <source>
        <dbReference type="ARBA" id="ARBA00032552"/>
    </source>
</evidence>
<evidence type="ECO:0000256" key="22">
    <source>
        <dbReference type="ARBA" id="ARBA00093257"/>
    </source>
</evidence>
<evidence type="ECO:0000256" key="6">
    <source>
        <dbReference type="ARBA" id="ARBA00014817"/>
    </source>
</evidence>
<dbReference type="InterPro" id="IPR007754">
    <property type="entry name" value="GlcNAc_II"/>
</dbReference>
<dbReference type="PANTHER" id="PTHR12871">
    <property type="entry name" value="BETA-1,2-N-ACETYLGLUCOSAMINYLTRANSFERASE II"/>
    <property type="match status" value="1"/>
</dbReference>
<evidence type="ECO:0000256" key="14">
    <source>
        <dbReference type="ARBA" id="ARBA00023136"/>
    </source>
</evidence>
<dbReference type="PANTHER" id="PTHR12871:SF0">
    <property type="entry name" value="ALPHA-1,6-MANNOSYL-GLYCOPROTEIN 2-BETA-N-ACETYLGLUCOSAMINYLTRANSFERASE"/>
    <property type="match status" value="1"/>
</dbReference>
<evidence type="ECO:0000256" key="21">
    <source>
        <dbReference type="ARBA" id="ARBA00032915"/>
    </source>
</evidence>
<sequence length="394" mass="46737">MMIIYAAYHQIVYIKKDRQDFITDDNLYSMECSEVNEAKFARSKRAYMNMNKVRTRIKCLNIMQTIHNKYFGPITDDTSVIVIQCHSNVFLLKTLINSLRHTLLINSAFLIFSHDHYSYEMNKLISKIEFAKYMQIFYPYSIQLHRNVFPGAEPKSCVKGLDCVESKFRNPEAAQSKHHWWWQANQIFDHLTALKNFTGPILFLEENNYVSPDILITYKVLILLKKRRCDFCEMISLAAHAREVWRYNRTWGLIRAEPWTDEMPKTAIAFDRKTWNNIKPWKEIFCLYNDSNWDRSLKRIGAEKWAGNIYLITSDAPRVFAIKDCEQNESGCNMEEEIREIRKFIRSIAKELFPLRIKVEVMFSKDYNGSGTGYWSDVRDHELCLHFANQNVWF</sequence>
<evidence type="ECO:0000256" key="18">
    <source>
        <dbReference type="ARBA" id="ARBA00029663"/>
    </source>
</evidence>
<keyword evidence="8" id="KW-0808">Transferase</keyword>
<feature type="binding site" evidence="23">
    <location>
        <position position="115"/>
    </location>
    <ligand>
        <name>substrate</name>
    </ligand>
</feature>
<evidence type="ECO:0000256" key="1">
    <source>
        <dbReference type="ARBA" id="ARBA00001936"/>
    </source>
</evidence>
<comment type="pathway">
    <text evidence="3">Protein modification; protein glycosylation.</text>
</comment>
<keyword evidence="10" id="KW-0479">Metal-binding</keyword>
<dbReference type="GO" id="GO:0008455">
    <property type="term" value="F:alpha-1,6-mannosylglycoprotein 2-beta-N-acetylglucosaminyltransferase activity"/>
    <property type="evidence" value="ECO:0007669"/>
    <property type="project" value="UniProtKB-EC"/>
</dbReference>
<evidence type="ECO:0000256" key="12">
    <source>
        <dbReference type="ARBA" id="ARBA00022989"/>
    </source>
</evidence>
<feature type="disulfide bond" evidence="24">
    <location>
        <begin position="157"/>
        <end position="163"/>
    </location>
</feature>
<dbReference type="GO" id="GO:0005795">
    <property type="term" value="C:Golgi stack"/>
    <property type="evidence" value="ECO:0007669"/>
    <property type="project" value="InterPro"/>
</dbReference>
<evidence type="ECO:0000256" key="13">
    <source>
        <dbReference type="ARBA" id="ARBA00023034"/>
    </source>
</evidence>
<dbReference type="GO" id="GO:0006487">
    <property type="term" value="P:protein N-linked glycosylation"/>
    <property type="evidence" value="ECO:0007669"/>
    <property type="project" value="TreeGrafter"/>
</dbReference>
<name>A0A2H1VV59_SPOFR</name>
<reference evidence="25" key="1">
    <citation type="submission" date="2016-07" db="EMBL/GenBank/DDBJ databases">
        <authorList>
            <person name="Bretaudeau A."/>
        </authorList>
    </citation>
    <scope>NUCLEOTIDE SEQUENCE</scope>
    <source>
        <strain evidence="25">Rice</strain>
        <tissue evidence="25">Whole body</tissue>
    </source>
</reference>
<proteinExistence type="inferred from homology"/>
<keyword evidence="9" id="KW-0812">Transmembrane</keyword>
<evidence type="ECO:0000256" key="9">
    <source>
        <dbReference type="ARBA" id="ARBA00022692"/>
    </source>
</evidence>
<evidence type="ECO:0000256" key="23">
    <source>
        <dbReference type="PIRSR" id="PIRSR607754-1"/>
    </source>
</evidence>
<evidence type="ECO:0000313" key="25">
    <source>
        <dbReference type="EMBL" id="SOQ44709.1"/>
    </source>
</evidence>
<evidence type="ECO:0000256" key="15">
    <source>
        <dbReference type="ARBA" id="ARBA00023157"/>
    </source>
</evidence>
<dbReference type="GO" id="GO:0009312">
    <property type="term" value="P:oligosaccharide biosynthetic process"/>
    <property type="evidence" value="ECO:0007669"/>
    <property type="project" value="InterPro"/>
</dbReference>
<evidence type="ECO:0000256" key="4">
    <source>
        <dbReference type="ARBA" id="ARBA00011011"/>
    </source>
</evidence>
<feature type="disulfide bond" evidence="24">
    <location>
        <begin position="286"/>
        <end position="384"/>
    </location>
</feature>
<comment type="similarity">
    <text evidence="4">Belongs to the glycosyltransferase 16 (GT16) protein family.</text>
</comment>
<keyword evidence="14" id="KW-0472">Membrane</keyword>
<evidence type="ECO:0000256" key="16">
    <source>
        <dbReference type="ARBA" id="ARBA00023180"/>
    </source>
</evidence>
<evidence type="ECO:0000256" key="11">
    <source>
        <dbReference type="ARBA" id="ARBA00022968"/>
    </source>
</evidence>
<dbReference type="AlphaFoldDB" id="A0A2H1VV59"/>
<keyword evidence="16" id="KW-0325">Glycoprotein</keyword>
<keyword evidence="13" id="KW-0333">Golgi apparatus</keyword>
<dbReference type="Pfam" id="PF05060">
    <property type="entry name" value="MGAT2"/>
    <property type="match status" value="1"/>
</dbReference>
<dbReference type="EC" id="2.4.1.143" evidence="5"/>
<dbReference type="UniPathway" id="UPA00378"/>
<feature type="disulfide bond" evidence="24">
    <location>
        <begin position="229"/>
        <end position="232"/>
    </location>
</feature>
<gene>
    <name evidence="25" type="ORF">SFRICE_016444</name>
</gene>
<keyword evidence="11" id="KW-0735">Signal-anchor</keyword>
<feature type="binding site" evidence="23">
    <location>
        <begin position="175"/>
        <end position="179"/>
    </location>
    <ligand>
        <name>substrate</name>
    </ligand>
</feature>
<comment type="catalytic activity">
    <reaction evidence="22">
        <text>an N(4)-{beta-D-GlcNAc-(1-&gt;2)-alpha-D-Man-(1-&gt;3)-[alpha-D-Man-(1-&gt;6)]-beta-D-Man-(1-&gt;4)-beta-D-GlcNAc-(1-&gt;4)-beta-D-GlcNAc}-L-asparaginyl-[protein] + UDP-N-acetyl-alpha-D-glucosamine = N(4)-{beta-D-GlcNAc-(1-&gt;2)-alpha-D-Man-(1-&gt;3)-[beta-D-GlcNAc-(1-&gt;2)-alpha-D-Man-(1-&gt;6)]-beta-D-Man-(1-&gt;4)-beta-D-GlcNAc-(1-&gt;4)-beta-D-GlcNAc}-L-asparaginyl-[protein] + UDP + H(+)</text>
        <dbReference type="Rhea" id="RHEA:12941"/>
        <dbReference type="Rhea" id="RHEA-COMP:13526"/>
        <dbReference type="Rhea" id="RHEA-COMP:14369"/>
        <dbReference type="ChEBI" id="CHEBI:15378"/>
        <dbReference type="ChEBI" id="CHEBI:57705"/>
        <dbReference type="ChEBI" id="CHEBI:58223"/>
        <dbReference type="ChEBI" id="CHEBI:60615"/>
        <dbReference type="ChEBI" id="CHEBI:60651"/>
        <dbReference type="EC" id="2.4.1.143"/>
    </reaction>
</comment>
<keyword evidence="15 24" id="KW-1015">Disulfide bond</keyword>
<dbReference type="GO" id="GO:0000139">
    <property type="term" value="C:Golgi membrane"/>
    <property type="evidence" value="ECO:0007669"/>
    <property type="project" value="UniProtKB-SubCell"/>
</dbReference>
<keyword evidence="7" id="KW-0328">Glycosyltransferase</keyword>
<protein>
    <recommendedName>
        <fullName evidence="6">Alpha-1,6-mannosyl-glycoprotein 2-beta-N-acetylglucosaminyltransferase</fullName>
        <ecNumber evidence="5">2.4.1.143</ecNumber>
    </recommendedName>
    <alternativeName>
        <fullName evidence="21">Beta-1,2-N-acetylglucosaminyltransferase II</fullName>
    </alternativeName>
    <alternativeName>
        <fullName evidence="20">GlcNAc-T II</fullName>
    </alternativeName>
    <alternativeName>
        <fullName evidence="19">Mannoside acetylglucosaminyltransferase 2</fullName>
    </alternativeName>
    <alternativeName>
        <fullName evidence="18">N-glycosyl-oligosaccharide-glycoprotein N-acetylglucosaminyltransferase II</fullName>
    </alternativeName>
</protein>
<evidence type="ECO:0000256" key="8">
    <source>
        <dbReference type="ARBA" id="ARBA00022679"/>
    </source>
</evidence>
<evidence type="ECO:0000256" key="17">
    <source>
        <dbReference type="ARBA" id="ARBA00023211"/>
    </source>
</evidence>
<evidence type="ECO:0000256" key="19">
    <source>
        <dbReference type="ARBA" id="ARBA00031203"/>
    </source>
</evidence>
<evidence type="ECO:0000256" key="24">
    <source>
        <dbReference type="PIRSR" id="PIRSR607754-3"/>
    </source>
</evidence>
<dbReference type="EMBL" id="ODYU01004631">
    <property type="protein sequence ID" value="SOQ44709.1"/>
    <property type="molecule type" value="Genomic_DNA"/>
</dbReference>
<organism evidence="25">
    <name type="scientific">Spodoptera frugiperda</name>
    <name type="common">Fall armyworm</name>
    <dbReference type="NCBI Taxonomy" id="7108"/>
    <lineage>
        <taxon>Eukaryota</taxon>
        <taxon>Metazoa</taxon>
        <taxon>Ecdysozoa</taxon>
        <taxon>Arthropoda</taxon>
        <taxon>Hexapoda</taxon>
        <taxon>Insecta</taxon>
        <taxon>Pterygota</taxon>
        <taxon>Neoptera</taxon>
        <taxon>Endopterygota</taxon>
        <taxon>Lepidoptera</taxon>
        <taxon>Glossata</taxon>
        <taxon>Ditrysia</taxon>
        <taxon>Noctuoidea</taxon>
        <taxon>Noctuidae</taxon>
        <taxon>Amphipyrinae</taxon>
        <taxon>Spodoptera</taxon>
    </lineage>
</organism>
<dbReference type="GO" id="GO:0046872">
    <property type="term" value="F:metal ion binding"/>
    <property type="evidence" value="ECO:0007669"/>
    <property type="project" value="UniProtKB-KW"/>
</dbReference>
<comment type="cofactor">
    <cofactor evidence="1">
        <name>Mn(2+)</name>
        <dbReference type="ChEBI" id="CHEBI:29035"/>
    </cofactor>
</comment>
<evidence type="ECO:0000256" key="7">
    <source>
        <dbReference type="ARBA" id="ARBA00022676"/>
    </source>
</evidence>
<keyword evidence="12" id="KW-1133">Transmembrane helix</keyword>
<accession>A0A2H1VV59</accession>
<dbReference type="InterPro" id="IPR029044">
    <property type="entry name" value="Nucleotide-diphossugar_trans"/>
</dbReference>